<evidence type="ECO:0000313" key="3">
    <source>
        <dbReference type="Proteomes" id="UP000813462"/>
    </source>
</evidence>
<dbReference type="EMBL" id="JAEACU010000010">
    <property type="protein sequence ID" value="KAH7516095.1"/>
    <property type="molecule type" value="Genomic_DNA"/>
</dbReference>
<gene>
    <name evidence="2" type="ORF">FEM48_Zijuj10G0098400</name>
</gene>
<accession>A0A978UMP3</accession>
<evidence type="ECO:0000256" key="1">
    <source>
        <dbReference type="SAM" id="MobiDB-lite"/>
    </source>
</evidence>
<reference evidence="2" key="1">
    <citation type="journal article" date="2021" name="Front. Plant Sci.">
        <title>Chromosome-Scale Genome Assembly for Chinese Sour Jujube and Insights Into Its Genome Evolution and Domestication Signature.</title>
        <authorList>
            <person name="Shen L.-Y."/>
            <person name="Luo H."/>
            <person name="Wang X.-L."/>
            <person name="Wang X.-M."/>
            <person name="Qiu X.-J."/>
            <person name="Liu H."/>
            <person name="Zhou S.-S."/>
            <person name="Jia K.-H."/>
            <person name="Nie S."/>
            <person name="Bao Y.-T."/>
            <person name="Zhang R.-G."/>
            <person name="Yun Q.-Z."/>
            <person name="Chai Y.-H."/>
            <person name="Lu J.-Y."/>
            <person name="Li Y."/>
            <person name="Zhao S.-W."/>
            <person name="Mao J.-F."/>
            <person name="Jia S.-G."/>
            <person name="Mao Y.-M."/>
        </authorList>
    </citation>
    <scope>NUCLEOTIDE SEQUENCE</scope>
    <source>
        <strain evidence="2">AT0</strain>
        <tissue evidence="2">Leaf</tissue>
    </source>
</reference>
<dbReference type="Proteomes" id="UP000813462">
    <property type="component" value="Unassembled WGS sequence"/>
</dbReference>
<proteinExistence type="predicted"/>
<organism evidence="2 3">
    <name type="scientific">Ziziphus jujuba var. spinosa</name>
    <dbReference type="NCBI Taxonomy" id="714518"/>
    <lineage>
        <taxon>Eukaryota</taxon>
        <taxon>Viridiplantae</taxon>
        <taxon>Streptophyta</taxon>
        <taxon>Embryophyta</taxon>
        <taxon>Tracheophyta</taxon>
        <taxon>Spermatophyta</taxon>
        <taxon>Magnoliopsida</taxon>
        <taxon>eudicotyledons</taxon>
        <taxon>Gunneridae</taxon>
        <taxon>Pentapetalae</taxon>
        <taxon>rosids</taxon>
        <taxon>fabids</taxon>
        <taxon>Rosales</taxon>
        <taxon>Rhamnaceae</taxon>
        <taxon>Paliureae</taxon>
        <taxon>Ziziphus</taxon>
    </lineage>
</organism>
<feature type="compositionally biased region" description="Polar residues" evidence="1">
    <location>
        <begin position="22"/>
        <end position="32"/>
    </location>
</feature>
<sequence length="339" mass="36622">MDLEDGNESSVNSGTLLCGAGTSVNSSGSSKNFEVLDGCDRNKFPIHKDAIANEDNIVVGSSSASPFSLSDSSIDLLQLNKSEDISSIPRVASLNEQNGDAQTPDKYEESSFLDNSLSKSEEYEHSSMASTLTFQASDVAQDSMKHFISLTESPPIQTMERSEYDPLRIPSSVFEGNKSTTPMEWSVASNESLFSIHLGNNSFTKERLVMLGGMSGELTKSGELLMFSSTPPAPLMDIEKKNCEEEKDSGAEEETIKINKDAETECTEDPSLRVAPTAVSSISSTLSRRADGSVTSTRSFAFPVMSEELRIDSEKVESEGADGGIMCEMLDEFGEEQVG</sequence>
<dbReference type="AlphaFoldDB" id="A0A978UMP3"/>
<protein>
    <submittedName>
        <fullName evidence="2">Uncharacterized protein</fullName>
    </submittedName>
</protein>
<evidence type="ECO:0000313" key="2">
    <source>
        <dbReference type="EMBL" id="KAH7516095.1"/>
    </source>
</evidence>
<name>A0A978UMP3_ZIZJJ</name>
<dbReference type="PANTHER" id="PTHR33673:SF3">
    <property type="entry name" value="SUPPRESSOR SRP40-LIKE PROTEIN"/>
    <property type="match status" value="1"/>
</dbReference>
<feature type="region of interest" description="Disordered" evidence="1">
    <location>
        <begin position="93"/>
        <end position="119"/>
    </location>
</feature>
<comment type="caution">
    <text evidence="2">The sequence shown here is derived from an EMBL/GenBank/DDBJ whole genome shotgun (WGS) entry which is preliminary data.</text>
</comment>
<feature type="region of interest" description="Disordered" evidence="1">
    <location>
        <begin position="1"/>
        <end position="32"/>
    </location>
</feature>
<dbReference type="PANTHER" id="PTHR33673">
    <property type="entry name" value="SUPPRESSOR SRP40-LIKE PROTEIN"/>
    <property type="match status" value="1"/>
</dbReference>